<dbReference type="GO" id="GO:0005737">
    <property type="term" value="C:cytoplasm"/>
    <property type="evidence" value="ECO:0007669"/>
    <property type="project" value="TreeGrafter"/>
</dbReference>
<evidence type="ECO:0000256" key="2">
    <source>
        <dbReference type="ARBA" id="ARBA00034534"/>
    </source>
</evidence>
<feature type="domain" description="Splicing factor Cactin C-terminal" evidence="3">
    <location>
        <begin position="341"/>
        <end position="364"/>
    </location>
</feature>
<sequence length="364" mass="42420">MTANKRCAMVQIKKGREPLDSTRFLFSANGIYCTFSSFRISAKLHHNYVIFPFKLGNLRPMFLSTTPKLLLASCHNKKILHLNFCGKNIVKIFLKNIFGLKPNVEVDEKVRDKSETKSRICAIVIHKVEIRVPVFVRVVALLSTRHDGAVSSWFKVLNKVYKTKKGRIDKYATRSDRNKTKVEENRVQLAKNGRETRTILCKCKESERFKEWETHEDGFQLEQAQLRSKIRIQDGRAKYINIEDEDLAVEMHEPLYRARKWEKFRLLDRYYYELVKLRKIVQKDHRGQREGINVAVGSDVMAGVIESLKTEEFLSDTENIAPVIDELDCEDGQYSLKSGAYTGFEWNKYNQTHYDMENPPSKII</sequence>
<evidence type="ECO:0000313" key="5">
    <source>
        <dbReference type="EnsemblMetazoa" id="SMAR004682-PA"/>
    </source>
</evidence>
<dbReference type="EnsemblMetazoa" id="SMAR004682-RA">
    <property type="protein sequence ID" value="SMAR004682-PA"/>
    <property type="gene ID" value="SMAR004682"/>
</dbReference>
<proteinExistence type="inferred from homology"/>
<accession>T1IU64</accession>
<protein>
    <recommendedName>
        <fullName evidence="2">Splicing factor Cactin</fullName>
    </recommendedName>
</protein>
<evidence type="ECO:0000259" key="3">
    <source>
        <dbReference type="Pfam" id="PF09732"/>
    </source>
</evidence>
<dbReference type="Pfam" id="PF10312">
    <property type="entry name" value="Cactin_mid"/>
    <property type="match status" value="1"/>
</dbReference>
<dbReference type="PANTHER" id="PTHR21737:SF4">
    <property type="entry name" value="SPLICING FACTOR CACTIN"/>
    <property type="match status" value="1"/>
</dbReference>
<evidence type="ECO:0000313" key="6">
    <source>
        <dbReference type="Proteomes" id="UP000014500"/>
    </source>
</evidence>
<name>T1IU64_STRMM</name>
<dbReference type="GO" id="GO:0005681">
    <property type="term" value="C:spliceosomal complex"/>
    <property type="evidence" value="ECO:0007669"/>
    <property type="project" value="TreeGrafter"/>
</dbReference>
<dbReference type="STRING" id="126957.T1IU64"/>
<dbReference type="InterPro" id="IPR018816">
    <property type="entry name" value="Cactin_central"/>
</dbReference>
<dbReference type="PANTHER" id="PTHR21737">
    <property type="entry name" value="POLYGLUTAMINE BINDING PROTEIN 1/MARVEL MEMBRANE-ASSOCIATING DOMAIN CONTAINING 3"/>
    <property type="match status" value="1"/>
</dbReference>
<evidence type="ECO:0000259" key="4">
    <source>
        <dbReference type="Pfam" id="PF10312"/>
    </source>
</evidence>
<dbReference type="Pfam" id="PF09732">
    <property type="entry name" value="CactinC_cactus"/>
    <property type="match status" value="1"/>
</dbReference>
<feature type="domain" description="Splicing factor cactin central" evidence="4">
    <location>
        <begin position="204"/>
        <end position="241"/>
    </location>
</feature>
<dbReference type="HOGENOM" id="CLU_761469_0_0_1"/>
<evidence type="ECO:0000256" key="1">
    <source>
        <dbReference type="ARBA" id="ARBA00006895"/>
    </source>
</evidence>
<reference evidence="6" key="1">
    <citation type="submission" date="2011-05" db="EMBL/GenBank/DDBJ databases">
        <authorList>
            <person name="Richards S.R."/>
            <person name="Qu J."/>
            <person name="Jiang H."/>
            <person name="Jhangiani S.N."/>
            <person name="Agravi P."/>
            <person name="Goodspeed R."/>
            <person name="Gross S."/>
            <person name="Mandapat C."/>
            <person name="Jackson L."/>
            <person name="Mathew T."/>
            <person name="Pu L."/>
            <person name="Thornton R."/>
            <person name="Saada N."/>
            <person name="Wilczek-Boney K.B."/>
            <person name="Lee S."/>
            <person name="Kovar C."/>
            <person name="Wu Y."/>
            <person name="Scherer S.E."/>
            <person name="Worley K.C."/>
            <person name="Muzny D.M."/>
            <person name="Gibbs R."/>
        </authorList>
    </citation>
    <scope>NUCLEOTIDE SEQUENCE</scope>
    <source>
        <strain evidence="6">Brora</strain>
    </source>
</reference>
<dbReference type="GO" id="GO:0045292">
    <property type="term" value="P:mRNA cis splicing, via spliceosome"/>
    <property type="evidence" value="ECO:0007669"/>
    <property type="project" value="TreeGrafter"/>
</dbReference>
<reference evidence="5" key="2">
    <citation type="submission" date="2015-02" db="UniProtKB">
        <authorList>
            <consortium name="EnsemblMetazoa"/>
        </authorList>
    </citation>
    <scope>IDENTIFICATION</scope>
</reference>
<keyword evidence="6" id="KW-1185">Reference proteome</keyword>
<organism evidence="5 6">
    <name type="scientific">Strigamia maritima</name>
    <name type="common">European centipede</name>
    <name type="synonym">Geophilus maritimus</name>
    <dbReference type="NCBI Taxonomy" id="126957"/>
    <lineage>
        <taxon>Eukaryota</taxon>
        <taxon>Metazoa</taxon>
        <taxon>Ecdysozoa</taxon>
        <taxon>Arthropoda</taxon>
        <taxon>Myriapoda</taxon>
        <taxon>Chilopoda</taxon>
        <taxon>Pleurostigmophora</taxon>
        <taxon>Geophilomorpha</taxon>
        <taxon>Linotaeniidae</taxon>
        <taxon>Strigamia</taxon>
    </lineage>
</organism>
<dbReference type="PhylomeDB" id="T1IU64"/>
<dbReference type="AlphaFoldDB" id="T1IU64"/>
<comment type="similarity">
    <text evidence="1">Belongs to the CACTIN family.</text>
</comment>
<dbReference type="InterPro" id="IPR019134">
    <property type="entry name" value="Cactin_C"/>
</dbReference>
<dbReference type="EMBL" id="JH431520">
    <property type="status" value="NOT_ANNOTATED_CDS"/>
    <property type="molecule type" value="Genomic_DNA"/>
</dbReference>
<dbReference type="Proteomes" id="UP000014500">
    <property type="component" value="Unassembled WGS sequence"/>
</dbReference>